<gene>
    <name evidence="1" type="ORF">CRN52_14335</name>
</gene>
<evidence type="ECO:0000313" key="2">
    <source>
        <dbReference type="Proteomes" id="UP000237466"/>
    </source>
</evidence>
<dbReference type="EMBL" id="PDGH01000101">
    <property type="protein sequence ID" value="POB47255.1"/>
    <property type="molecule type" value="Genomic_DNA"/>
</dbReference>
<proteinExistence type="predicted"/>
<dbReference type="RefSeq" id="WP_043011229.1">
    <property type="nucleotide sequence ID" value="NZ_PDGH01000101.1"/>
</dbReference>
<dbReference type="Proteomes" id="UP000237466">
    <property type="component" value="Unassembled WGS sequence"/>
</dbReference>
<dbReference type="AlphaFoldDB" id="A0A2S3R2C8"/>
<name>A0A2S3R2C8_VIBVL</name>
<evidence type="ECO:0000313" key="1">
    <source>
        <dbReference type="EMBL" id="POB47255.1"/>
    </source>
</evidence>
<sequence length="171" mass="19311">MTLIQQRFEQACKNINISEDVFIANCVNKGPFPEREVKSALRSFYKNTAPNPKANIMYAISSELKTDTVNLYTGNNQENIEVIGALWNMVVETVQDVAQENGFDLNTFSGRMQALMEVKSLDNELVAEMAQLNLASKNKLMQADPELSMKEMLRVCQVLECPFDWLVSGSY</sequence>
<organism evidence="1 2">
    <name type="scientific">Vibrio vulnificus</name>
    <dbReference type="NCBI Taxonomy" id="672"/>
    <lineage>
        <taxon>Bacteria</taxon>
        <taxon>Pseudomonadati</taxon>
        <taxon>Pseudomonadota</taxon>
        <taxon>Gammaproteobacteria</taxon>
        <taxon>Vibrionales</taxon>
        <taxon>Vibrionaceae</taxon>
        <taxon>Vibrio</taxon>
    </lineage>
</organism>
<protein>
    <submittedName>
        <fullName evidence="1">Uncharacterized protein</fullName>
    </submittedName>
</protein>
<reference evidence="1 2" key="1">
    <citation type="journal article" date="2018" name="Front. Microbiol.">
        <title>Phylogeny of Vibrio vulnificus from the Analysis of the Core-Genome: Implications for Intra-Species Taxonomy.</title>
        <authorList>
            <person name="Roig F.J."/>
            <person name="Gonzalez-Candelas F."/>
            <person name="Sanjuan E."/>
            <person name="Fouz B."/>
            <person name="Feil E.J."/>
            <person name="Llorens C."/>
            <person name="Baker-Austin C."/>
            <person name="Oliver J.D."/>
            <person name="Danin-Poleg Y."/>
            <person name="Gibas C.J."/>
            <person name="Kashi Y."/>
            <person name="Gulig P.A."/>
            <person name="Morrison S.S."/>
            <person name="Amaro C."/>
        </authorList>
    </citation>
    <scope>NUCLEOTIDE SEQUENCE [LARGE SCALE GENOMIC DNA]</scope>
    <source>
        <strain evidence="1 2">CECT4608</strain>
    </source>
</reference>
<comment type="caution">
    <text evidence="1">The sequence shown here is derived from an EMBL/GenBank/DDBJ whole genome shotgun (WGS) entry which is preliminary data.</text>
</comment>
<accession>A0A2S3R2C8</accession>